<keyword evidence="2" id="KW-1185">Reference proteome</keyword>
<dbReference type="EMBL" id="JAHUTI010039683">
    <property type="protein sequence ID" value="MED6244573.1"/>
    <property type="molecule type" value="Genomic_DNA"/>
</dbReference>
<dbReference type="Proteomes" id="UP001345963">
    <property type="component" value="Unassembled WGS sequence"/>
</dbReference>
<organism evidence="1 2">
    <name type="scientific">Ataeniobius toweri</name>
    <dbReference type="NCBI Taxonomy" id="208326"/>
    <lineage>
        <taxon>Eukaryota</taxon>
        <taxon>Metazoa</taxon>
        <taxon>Chordata</taxon>
        <taxon>Craniata</taxon>
        <taxon>Vertebrata</taxon>
        <taxon>Euteleostomi</taxon>
        <taxon>Actinopterygii</taxon>
        <taxon>Neopterygii</taxon>
        <taxon>Teleostei</taxon>
        <taxon>Neoteleostei</taxon>
        <taxon>Acanthomorphata</taxon>
        <taxon>Ovalentaria</taxon>
        <taxon>Atherinomorphae</taxon>
        <taxon>Cyprinodontiformes</taxon>
        <taxon>Goodeidae</taxon>
        <taxon>Ataeniobius</taxon>
    </lineage>
</organism>
<proteinExistence type="predicted"/>
<evidence type="ECO:0000313" key="1">
    <source>
        <dbReference type="EMBL" id="MED6244573.1"/>
    </source>
</evidence>
<name>A0ABU7B4H3_9TELE</name>
<sequence length="78" mass="8373">MCRCIVNMAHGVRCSAILDASAAVPTRLGCHGHGQVHPDRGAVTIHRPPHGRAAGFQRRLHIQTRCMLEQSAGDPAGR</sequence>
<reference evidence="1 2" key="1">
    <citation type="submission" date="2021-07" db="EMBL/GenBank/DDBJ databases">
        <authorList>
            <person name="Palmer J.M."/>
        </authorList>
    </citation>
    <scope>NUCLEOTIDE SEQUENCE [LARGE SCALE GENOMIC DNA]</scope>
    <source>
        <strain evidence="1 2">AT_MEX2019</strain>
        <tissue evidence="1">Muscle</tissue>
    </source>
</reference>
<evidence type="ECO:0000313" key="2">
    <source>
        <dbReference type="Proteomes" id="UP001345963"/>
    </source>
</evidence>
<gene>
    <name evidence="1" type="ORF">ATANTOWER_016674</name>
</gene>
<accession>A0ABU7B4H3</accession>
<comment type="caution">
    <text evidence="1">The sequence shown here is derived from an EMBL/GenBank/DDBJ whole genome shotgun (WGS) entry which is preliminary data.</text>
</comment>
<protein>
    <submittedName>
        <fullName evidence="1">Uncharacterized protein</fullName>
    </submittedName>
</protein>